<dbReference type="InterPro" id="IPR023404">
    <property type="entry name" value="rSAM_horseshoe"/>
</dbReference>
<dbReference type="SUPFAM" id="SSF102114">
    <property type="entry name" value="Radical SAM enzymes"/>
    <property type="match status" value="1"/>
</dbReference>
<dbReference type="SFLD" id="SFLDG01082">
    <property type="entry name" value="B12-binding_domain_containing"/>
    <property type="match status" value="1"/>
</dbReference>
<dbReference type="EMBL" id="DVAB01000012">
    <property type="protein sequence ID" value="HIK00168.1"/>
    <property type="molecule type" value="Genomic_DNA"/>
</dbReference>
<comment type="caution">
    <text evidence="10">The sequence shown here is derived from an EMBL/GenBank/DDBJ whole genome shotgun (WGS) entry which is preliminary data.</text>
</comment>
<dbReference type="Gene3D" id="3.80.30.20">
    <property type="entry name" value="tm_1862 like domain"/>
    <property type="match status" value="1"/>
</dbReference>
<protein>
    <submittedName>
        <fullName evidence="10">Radical SAM protein</fullName>
    </submittedName>
</protein>
<name>A0A832V1A2_9ARCH</name>
<dbReference type="PROSITE" id="PS51918">
    <property type="entry name" value="RADICAL_SAM"/>
    <property type="match status" value="1"/>
</dbReference>
<evidence type="ECO:0000259" key="9">
    <source>
        <dbReference type="PROSITE" id="PS51918"/>
    </source>
</evidence>
<dbReference type="SFLD" id="SFLDG01123">
    <property type="entry name" value="methyltransferase_(Class_B)"/>
    <property type="match status" value="1"/>
</dbReference>
<evidence type="ECO:0000259" key="8">
    <source>
        <dbReference type="PROSITE" id="PS51332"/>
    </source>
</evidence>
<evidence type="ECO:0000256" key="3">
    <source>
        <dbReference type="ARBA" id="ARBA00022679"/>
    </source>
</evidence>
<dbReference type="SMART" id="SM00729">
    <property type="entry name" value="Elp3"/>
    <property type="match status" value="1"/>
</dbReference>
<evidence type="ECO:0000313" key="11">
    <source>
        <dbReference type="Proteomes" id="UP000646946"/>
    </source>
</evidence>
<dbReference type="GO" id="GO:0003824">
    <property type="term" value="F:catalytic activity"/>
    <property type="evidence" value="ECO:0007669"/>
    <property type="project" value="InterPro"/>
</dbReference>
<dbReference type="GO" id="GO:0046872">
    <property type="term" value="F:metal ion binding"/>
    <property type="evidence" value="ECO:0007669"/>
    <property type="project" value="UniProtKB-KW"/>
</dbReference>
<dbReference type="Gene3D" id="3.40.50.280">
    <property type="entry name" value="Cobalamin-binding domain"/>
    <property type="match status" value="1"/>
</dbReference>
<keyword evidence="6" id="KW-0408">Iron</keyword>
<dbReference type="InterPro" id="IPR006638">
    <property type="entry name" value="Elp3/MiaA/NifB-like_rSAM"/>
</dbReference>
<evidence type="ECO:0000256" key="6">
    <source>
        <dbReference type="ARBA" id="ARBA00023004"/>
    </source>
</evidence>
<dbReference type="SFLD" id="SFLDS00029">
    <property type="entry name" value="Radical_SAM"/>
    <property type="match status" value="1"/>
</dbReference>
<dbReference type="InterPro" id="IPR051198">
    <property type="entry name" value="BchE-like"/>
</dbReference>
<dbReference type="CDD" id="cd01335">
    <property type="entry name" value="Radical_SAM"/>
    <property type="match status" value="1"/>
</dbReference>
<evidence type="ECO:0000256" key="1">
    <source>
        <dbReference type="ARBA" id="ARBA00001966"/>
    </source>
</evidence>
<feature type="domain" description="B12-binding" evidence="8">
    <location>
        <begin position="7"/>
        <end position="147"/>
    </location>
</feature>
<feature type="domain" description="Radical SAM core" evidence="9">
    <location>
        <begin position="202"/>
        <end position="422"/>
    </location>
</feature>
<proteinExistence type="predicted"/>
<dbReference type="InterPro" id="IPR058240">
    <property type="entry name" value="rSAM_sf"/>
</dbReference>
<dbReference type="InterPro" id="IPR006158">
    <property type="entry name" value="Cobalamin-bd"/>
</dbReference>
<dbReference type="PROSITE" id="PS51332">
    <property type="entry name" value="B12_BINDING"/>
    <property type="match status" value="1"/>
</dbReference>
<dbReference type="Pfam" id="PF02310">
    <property type="entry name" value="B12-binding"/>
    <property type="match status" value="1"/>
</dbReference>
<gene>
    <name evidence="10" type="ORF">H1016_01360</name>
</gene>
<evidence type="ECO:0000256" key="7">
    <source>
        <dbReference type="ARBA" id="ARBA00023014"/>
    </source>
</evidence>
<keyword evidence="7" id="KW-0411">Iron-sulfur</keyword>
<keyword evidence="11" id="KW-1185">Reference proteome</keyword>
<sequence>MTETKKIRKVLLTQPNYSWSEKRTWKMYPYSLAVLNACIKDSFKTELFDPNFDNLSDEEILDSLRKSNADAVTLGTNSTEYVKTIEHMTSLIKTALPNAIVIEGGVLPTVAIGTAMKDKNVNYWVMGEGELAFPKLLNELNNSRHNLSEIKGLAYYENGKAMISRQEGHIEDLNSMPFADYGNLNIMDYGNQQLKYAQGLCARRLPYALTVTSRGCSYRCTFCSVPVISGSEVRVRSAENVLKEIDVMYKQGIKEVIFLDDHFLSNRKRVIDIMKGLIERKYDLTWKCVNLIVWLLDEELLDLMKKSGCYQITVSIESGNQDVLNKIIKKPVNLARVPGILSIARKKGLEIIANFIIGFPGETWEQIRDTFAYAEKLDVDLVNFHIATPLPNTDFAKRCIEEGYLPEDFNEKVASVGYTHGAISTDEFLAEELQILRAFEWDRINFRSKERKEAIARIQGISMEELENWRKETRHKLGVNVVK</sequence>
<dbReference type="AlphaFoldDB" id="A0A832V1A2"/>
<keyword evidence="4" id="KW-0949">S-adenosyl-L-methionine</keyword>
<dbReference type="GO" id="GO:0051539">
    <property type="term" value="F:4 iron, 4 sulfur cluster binding"/>
    <property type="evidence" value="ECO:0007669"/>
    <property type="project" value="UniProtKB-KW"/>
</dbReference>
<evidence type="ECO:0000313" key="10">
    <source>
        <dbReference type="EMBL" id="HIK00168.1"/>
    </source>
</evidence>
<evidence type="ECO:0000256" key="4">
    <source>
        <dbReference type="ARBA" id="ARBA00022691"/>
    </source>
</evidence>
<accession>A0A832V1A2</accession>
<dbReference type="InterPro" id="IPR034466">
    <property type="entry name" value="Methyltransferase_Class_B"/>
</dbReference>
<organism evidence="10 11">
    <name type="scientific">Candidatus Naiadarchaeum limnaeum</name>
    <dbReference type="NCBI Taxonomy" id="2756139"/>
    <lineage>
        <taxon>Archaea</taxon>
        <taxon>Candidatus Undinarchaeota</taxon>
        <taxon>Candidatus Undinarchaeia</taxon>
        <taxon>Candidatus Naiadarchaeales</taxon>
        <taxon>Candidatus Naiadarchaeaceae</taxon>
        <taxon>Candidatus Naiadarchaeum</taxon>
    </lineage>
</organism>
<evidence type="ECO:0000256" key="5">
    <source>
        <dbReference type="ARBA" id="ARBA00022723"/>
    </source>
</evidence>
<evidence type="ECO:0000256" key="2">
    <source>
        <dbReference type="ARBA" id="ARBA00022603"/>
    </source>
</evidence>
<dbReference type="PANTHER" id="PTHR43409">
    <property type="entry name" value="ANAEROBIC MAGNESIUM-PROTOPORPHYRIN IX MONOMETHYL ESTER CYCLASE-RELATED"/>
    <property type="match status" value="1"/>
</dbReference>
<dbReference type="Proteomes" id="UP000646946">
    <property type="component" value="Unassembled WGS sequence"/>
</dbReference>
<reference evidence="10 11" key="1">
    <citation type="journal article" name="Nat. Commun.">
        <title>Undinarchaeota illuminate DPANN phylogeny and the impact of gene transfer on archaeal evolution.</title>
        <authorList>
            <person name="Dombrowski N."/>
            <person name="Williams T.A."/>
            <person name="Sun J."/>
            <person name="Woodcroft B.J."/>
            <person name="Lee J.H."/>
            <person name="Minh B.Q."/>
            <person name="Rinke C."/>
            <person name="Spang A."/>
        </authorList>
    </citation>
    <scope>NUCLEOTIDE SEQUENCE [LARGE SCALE GENOMIC DNA]</scope>
    <source>
        <strain evidence="10">MAG_bin1129</strain>
    </source>
</reference>
<keyword evidence="3" id="KW-0808">Transferase</keyword>
<dbReference type="InterPro" id="IPR007197">
    <property type="entry name" value="rSAM"/>
</dbReference>
<dbReference type="Pfam" id="PF04055">
    <property type="entry name" value="Radical_SAM"/>
    <property type="match status" value="1"/>
</dbReference>
<comment type="cofactor">
    <cofactor evidence="1">
        <name>[4Fe-4S] cluster</name>
        <dbReference type="ChEBI" id="CHEBI:49883"/>
    </cofactor>
</comment>
<dbReference type="GO" id="GO:0031419">
    <property type="term" value="F:cobalamin binding"/>
    <property type="evidence" value="ECO:0007669"/>
    <property type="project" value="InterPro"/>
</dbReference>
<dbReference type="PANTHER" id="PTHR43409:SF7">
    <property type="entry name" value="BLL1977 PROTEIN"/>
    <property type="match status" value="1"/>
</dbReference>
<keyword evidence="2" id="KW-0489">Methyltransferase</keyword>
<keyword evidence="5" id="KW-0479">Metal-binding</keyword>